<name>A0A132TDU1_9BACL</name>
<dbReference type="OrthoDB" id="2626251at2"/>
<reference evidence="2 3" key="1">
    <citation type="submission" date="2015-08" db="EMBL/GenBank/DDBJ databases">
        <title>Genomes of Paenibacillus riograndensis.</title>
        <authorList>
            <person name="Sant'Anna F.H."/>
            <person name="Souza R."/>
            <person name="Ambrosini A."/>
            <person name="Bach E."/>
            <person name="Fernandes G."/>
            <person name="Balsanelli E."/>
            <person name="Baura V.A."/>
            <person name="Pedrosa F.O."/>
            <person name="Souza E.M."/>
            <person name="Passaglia L."/>
        </authorList>
    </citation>
    <scope>NUCLEOTIDE SEQUENCE [LARGE SCALE GENOMIC DNA]</scope>
    <source>
        <strain evidence="2 3">CAS34</strain>
    </source>
</reference>
<protein>
    <recommendedName>
        <fullName evidence="4">IPT/TIG domain-containing protein</fullName>
    </recommendedName>
</protein>
<dbReference type="PATRIC" id="fig|483937.3.peg.234"/>
<feature type="chain" id="PRO_5007454043" description="IPT/TIG domain-containing protein" evidence="1">
    <location>
        <begin position="27"/>
        <end position="109"/>
    </location>
</feature>
<evidence type="ECO:0000256" key="1">
    <source>
        <dbReference type="SAM" id="SignalP"/>
    </source>
</evidence>
<keyword evidence="3" id="KW-1185">Reference proteome</keyword>
<comment type="caution">
    <text evidence="2">The sequence shown here is derived from an EMBL/GenBank/DDBJ whole genome shotgun (WGS) entry which is preliminary data.</text>
</comment>
<evidence type="ECO:0000313" key="2">
    <source>
        <dbReference type="EMBL" id="KWX69495.1"/>
    </source>
</evidence>
<proteinExistence type="predicted"/>
<evidence type="ECO:0000313" key="3">
    <source>
        <dbReference type="Proteomes" id="UP000070475"/>
    </source>
</evidence>
<organism evidence="2 3">
    <name type="scientific">Paenibacillus riograndensis</name>
    <dbReference type="NCBI Taxonomy" id="483937"/>
    <lineage>
        <taxon>Bacteria</taxon>
        <taxon>Bacillati</taxon>
        <taxon>Bacillota</taxon>
        <taxon>Bacilli</taxon>
        <taxon>Bacillales</taxon>
        <taxon>Paenibacillaceae</taxon>
        <taxon>Paenibacillus</taxon>
        <taxon>Paenibacillus sonchi group</taxon>
    </lineage>
</organism>
<dbReference type="AlphaFoldDB" id="A0A132TDU1"/>
<feature type="signal peptide" evidence="1">
    <location>
        <begin position="1"/>
        <end position="26"/>
    </location>
</feature>
<keyword evidence="1" id="KW-0732">Signal</keyword>
<dbReference type="Proteomes" id="UP000070475">
    <property type="component" value="Unassembled WGS sequence"/>
</dbReference>
<gene>
    <name evidence="2" type="ORF">AMQ84_31445</name>
</gene>
<sequence>MKKLLVAVSAPAIALAFTLGSVPVSAAPTVQAESIAIDGSIITPMDTTIHTTVGSEIIMTGSDFNILYGSNVVSLSGSKATMIGEGTAQVAAYKSNGQLNGVYTFVVTR</sequence>
<evidence type="ECO:0008006" key="4">
    <source>
        <dbReference type="Google" id="ProtNLM"/>
    </source>
</evidence>
<dbReference type="EMBL" id="LIRB01000149">
    <property type="protein sequence ID" value="KWX69495.1"/>
    <property type="molecule type" value="Genomic_DNA"/>
</dbReference>
<dbReference type="RefSeq" id="WP_060863621.1">
    <property type="nucleotide sequence ID" value="NZ_LIRB01000149.1"/>
</dbReference>
<accession>A0A132TDU1</accession>